<dbReference type="Proteomes" id="UP000008909">
    <property type="component" value="Unassembled WGS sequence"/>
</dbReference>
<dbReference type="InterPro" id="IPR001356">
    <property type="entry name" value="HD"/>
</dbReference>
<dbReference type="FunFam" id="1.10.10.60:FF:000004">
    <property type="entry name" value="Meis2 homeobox isoform 2c"/>
    <property type="match status" value="1"/>
</dbReference>
<feature type="compositionally biased region" description="Low complexity" evidence="19">
    <location>
        <begin position="804"/>
        <end position="820"/>
    </location>
</feature>
<organism evidence="22 23">
    <name type="scientific">Clonorchis sinensis</name>
    <name type="common">Chinese liver fluke</name>
    <dbReference type="NCBI Taxonomy" id="79923"/>
    <lineage>
        <taxon>Eukaryota</taxon>
        <taxon>Metazoa</taxon>
        <taxon>Spiralia</taxon>
        <taxon>Lophotrochozoa</taxon>
        <taxon>Platyhelminthes</taxon>
        <taxon>Trematoda</taxon>
        <taxon>Digenea</taxon>
        <taxon>Opisthorchiida</taxon>
        <taxon>Opisthorchiata</taxon>
        <taxon>Opisthorchiidae</taxon>
        <taxon>Clonorchis</taxon>
    </lineage>
</organism>
<feature type="region of interest" description="Disordered" evidence="19">
    <location>
        <begin position="804"/>
        <end position="833"/>
    </location>
</feature>
<dbReference type="GO" id="GO:0006355">
    <property type="term" value="P:regulation of DNA-templated transcription"/>
    <property type="evidence" value="ECO:0007669"/>
    <property type="project" value="InterPro"/>
</dbReference>
<dbReference type="InterPro" id="IPR009057">
    <property type="entry name" value="Homeodomain-like_sf"/>
</dbReference>
<evidence type="ECO:0000256" key="13">
    <source>
        <dbReference type="ARBA" id="ARBA00023242"/>
    </source>
</evidence>
<dbReference type="EMBL" id="DF144288">
    <property type="protein sequence ID" value="GAA56539.1"/>
    <property type="molecule type" value="Genomic_DNA"/>
</dbReference>
<feature type="DNA-binding region" description="Homeobox" evidence="18">
    <location>
        <begin position="664"/>
        <end position="726"/>
    </location>
</feature>
<feature type="region of interest" description="Disordered" evidence="19">
    <location>
        <begin position="744"/>
        <end position="778"/>
    </location>
</feature>
<evidence type="ECO:0000256" key="16">
    <source>
        <dbReference type="ARBA" id="ARBA00042316"/>
    </source>
</evidence>
<keyword evidence="7" id="KW-0053">Apoptosis</keyword>
<evidence type="ECO:0000256" key="4">
    <source>
        <dbReference type="ARBA" id="ARBA00012486"/>
    </source>
</evidence>
<dbReference type="SUPFAM" id="SSF46689">
    <property type="entry name" value="Homeodomain-like"/>
    <property type="match status" value="1"/>
</dbReference>
<evidence type="ECO:0000256" key="1">
    <source>
        <dbReference type="ARBA" id="ARBA00004123"/>
    </source>
</evidence>
<keyword evidence="8" id="KW-0547">Nucleotide-binding</keyword>
<dbReference type="PANTHER" id="PTHR46116">
    <property type="entry name" value="(E3-INDEPENDENT) E2 UBIQUITIN-CONJUGATING ENZYME"/>
    <property type="match status" value="1"/>
</dbReference>
<feature type="region of interest" description="Disordered" evidence="19">
    <location>
        <begin position="1038"/>
        <end position="1065"/>
    </location>
</feature>
<dbReference type="GO" id="GO:0004869">
    <property type="term" value="F:cysteine-type endopeptidase inhibitor activity"/>
    <property type="evidence" value="ECO:0007669"/>
    <property type="project" value="TreeGrafter"/>
</dbReference>
<evidence type="ECO:0000256" key="6">
    <source>
        <dbReference type="ARBA" id="ARBA00022679"/>
    </source>
</evidence>
<comment type="similarity">
    <text evidence="3">Belongs to the TALE/MEIS homeobox family.</text>
</comment>
<keyword evidence="9" id="KW-0833">Ubl conjugation pathway</keyword>
<keyword evidence="10" id="KW-0067">ATP-binding</keyword>
<evidence type="ECO:0000256" key="7">
    <source>
        <dbReference type="ARBA" id="ARBA00022703"/>
    </source>
</evidence>
<evidence type="ECO:0000256" key="5">
    <source>
        <dbReference type="ARBA" id="ARBA00022490"/>
    </source>
</evidence>
<dbReference type="InterPro" id="IPR016135">
    <property type="entry name" value="UBQ-conjugating_enzyme/RWD"/>
</dbReference>
<dbReference type="GO" id="GO:0006915">
    <property type="term" value="P:apoptotic process"/>
    <property type="evidence" value="ECO:0007669"/>
    <property type="project" value="UniProtKB-KW"/>
</dbReference>
<dbReference type="PANTHER" id="PTHR46116:SF26">
    <property type="entry name" value="UBIQUITIN-CONJUGATING ENZYME E2 Z"/>
    <property type="match status" value="1"/>
</dbReference>
<evidence type="ECO:0000313" key="22">
    <source>
        <dbReference type="EMBL" id="GAA56539.1"/>
    </source>
</evidence>
<dbReference type="Gene3D" id="3.10.110.10">
    <property type="entry name" value="Ubiquitin Conjugating Enzyme"/>
    <property type="match status" value="1"/>
</dbReference>
<dbReference type="EC" id="2.3.2.23" evidence="4"/>
<evidence type="ECO:0000256" key="11">
    <source>
        <dbReference type="ARBA" id="ARBA00023125"/>
    </source>
</evidence>
<protein>
    <recommendedName>
        <fullName evidence="14">Ubiquitin-conjugating enzyme E2 Z</fullName>
        <ecNumber evidence="4">2.3.2.23</ecNumber>
    </recommendedName>
    <alternativeName>
        <fullName evidence="15">E2 ubiquitin-conjugating enzyme Z</fullName>
    </alternativeName>
    <alternativeName>
        <fullName evidence="17">Ubiquitin carrier protein Z</fullName>
    </alternativeName>
    <alternativeName>
        <fullName evidence="16">Ubiquitin-protein ligase Z</fullName>
    </alternativeName>
</protein>
<dbReference type="Pfam" id="PF05920">
    <property type="entry name" value="Homeobox_KN"/>
    <property type="match status" value="1"/>
</dbReference>
<dbReference type="InterPro" id="IPR008422">
    <property type="entry name" value="KN_HD"/>
</dbReference>
<dbReference type="SUPFAM" id="SSF54495">
    <property type="entry name" value="UBC-like"/>
    <property type="match status" value="1"/>
</dbReference>
<dbReference type="GO" id="GO:0005634">
    <property type="term" value="C:nucleus"/>
    <property type="evidence" value="ECO:0007669"/>
    <property type="project" value="UniProtKB-SubCell"/>
</dbReference>
<feature type="compositionally biased region" description="Polar residues" evidence="19">
    <location>
        <begin position="1038"/>
        <end position="1051"/>
    </location>
</feature>
<dbReference type="GO" id="GO:0005737">
    <property type="term" value="C:cytoplasm"/>
    <property type="evidence" value="ECO:0007669"/>
    <property type="project" value="UniProtKB-SubCell"/>
</dbReference>
<dbReference type="SMART" id="SM00389">
    <property type="entry name" value="HOX"/>
    <property type="match status" value="1"/>
</dbReference>
<gene>
    <name evidence="22" type="ORF">CLF_111072</name>
</gene>
<name>G7YUA9_CLOSI</name>
<keyword evidence="11 18" id="KW-0238">DNA-binding</keyword>
<evidence type="ECO:0000256" key="10">
    <source>
        <dbReference type="ARBA" id="ARBA00022840"/>
    </source>
</evidence>
<evidence type="ECO:0000256" key="18">
    <source>
        <dbReference type="PROSITE-ProRule" id="PRU00108"/>
    </source>
</evidence>
<feature type="domain" description="Homeobox" evidence="20">
    <location>
        <begin position="662"/>
        <end position="725"/>
    </location>
</feature>
<reference evidence="22" key="1">
    <citation type="journal article" date="2011" name="Genome Biol.">
        <title>The draft genome of the carcinogenic human liver fluke Clonorchis sinensis.</title>
        <authorList>
            <person name="Wang X."/>
            <person name="Chen W."/>
            <person name="Huang Y."/>
            <person name="Sun J."/>
            <person name="Men J."/>
            <person name="Liu H."/>
            <person name="Luo F."/>
            <person name="Guo L."/>
            <person name="Lv X."/>
            <person name="Deng C."/>
            <person name="Zhou C."/>
            <person name="Fan Y."/>
            <person name="Li X."/>
            <person name="Huang L."/>
            <person name="Hu Y."/>
            <person name="Liang C."/>
            <person name="Hu X."/>
            <person name="Xu J."/>
            <person name="Yu X."/>
        </authorList>
    </citation>
    <scope>NUCLEOTIDE SEQUENCE [LARGE SCALE GENOMIC DNA]</scope>
    <source>
        <strain evidence="22">Henan</strain>
    </source>
</reference>
<dbReference type="CDD" id="cd23809">
    <property type="entry name" value="UBCc_UBE2Z"/>
    <property type="match status" value="1"/>
</dbReference>
<dbReference type="GO" id="GO:0061631">
    <property type="term" value="F:ubiquitin conjugating enzyme activity"/>
    <property type="evidence" value="ECO:0007669"/>
    <property type="project" value="UniProtKB-EC"/>
</dbReference>
<dbReference type="InterPro" id="IPR000608">
    <property type="entry name" value="UBC"/>
</dbReference>
<dbReference type="GO" id="GO:0003677">
    <property type="term" value="F:DNA binding"/>
    <property type="evidence" value="ECO:0007669"/>
    <property type="project" value="UniProtKB-UniRule"/>
</dbReference>
<evidence type="ECO:0000313" key="23">
    <source>
        <dbReference type="Proteomes" id="UP000008909"/>
    </source>
</evidence>
<accession>G7YUA9</accession>
<feature type="region of interest" description="Disordered" evidence="19">
    <location>
        <begin position="861"/>
        <end position="904"/>
    </location>
</feature>
<feature type="domain" description="UBC core" evidence="21">
    <location>
        <begin position="51"/>
        <end position="206"/>
    </location>
</feature>
<evidence type="ECO:0000256" key="9">
    <source>
        <dbReference type="ARBA" id="ARBA00022786"/>
    </source>
</evidence>
<dbReference type="PROSITE" id="PS50071">
    <property type="entry name" value="HOMEOBOX_2"/>
    <property type="match status" value="1"/>
</dbReference>
<comment type="subcellular location">
    <subcellularLocation>
        <location evidence="2">Cytoplasm</location>
    </subcellularLocation>
    <subcellularLocation>
        <location evidence="1 18">Nucleus</location>
    </subcellularLocation>
</comment>
<evidence type="ECO:0000256" key="12">
    <source>
        <dbReference type="ARBA" id="ARBA00023155"/>
    </source>
</evidence>
<evidence type="ECO:0000256" key="2">
    <source>
        <dbReference type="ARBA" id="ARBA00004496"/>
    </source>
</evidence>
<dbReference type="GO" id="GO:0043066">
    <property type="term" value="P:negative regulation of apoptotic process"/>
    <property type="evidence" value="ECO:0007669"/>
    <property type="project" value="TreeGrafter"/>
</dbReference>
<keyword evidence="6" id="KW-0808">Transferase</keyword>
<keyword evidence="12 18" id="KW-0371">Homeobox</keyword>
<dbReference type="Pfam" id="PF00179">
    <property type="entry name" value="UQ_con"/>
    <property type="match status" value="1"/>
</dbReference>
<evidence type="ECO:0000256" key="3">
    <source>
        <dbReference type="ARBA" id="ARBA00009661"/>
    </source>
</evidence>
<keyword evidence="13 18" id="KW-0539">Nucleus</keyword>
<dbReference type="PROSITE" id="PS50127">
    <property type="entry name" value="UBC_2"/>
    <property type="match status" value="1"/>
</dbReference>
<feature type="compositionally biased region" description="Basic and acidic residues" evidence="19">
    <location>
        <begin position="881"/>
        <end position="891"/>
    </location>
</feature>
<evidence type="ECO:0000259" key="20">
    <source>
        <dbReference type="PROSITE" id="PS50071"/>
    </source>
</evidence>
<dbReference type="SMART" id="SM00212">
    <property type="entry name" value="UBCc"/>
    <property type="match status" value="1"/>
</dbReference>
<evidence type="ECO:0000256" key="17">
    <source>
        <dbReference type="ARBA" id="ARBA00042401"/>
    </source>
</evidence>
<dbReference type="Gene3D" id="1.10.10.60">
    <property type="entry name" value="Homeodomain-like"/>
    <property type="match status" value="1"/>
</dbReference>
<dbReference type="GO" id="GO:0005524">
    <property type="term" value="F:ATP binding"/>
    <property type="evidence" value="ECO:0007669"/>
    <property type="project" value="UniProtKB-KW"/>
</dbReference>
<proteinExistence type="inferred from homology"/>
<dbReference type="CDD" id="cd00086">
    <property type="entry name" value="homeodomain"/>
    <property type="match status" value="1"/>
</dbReference>
<evidence type="ECO:0000256" key="14">
    <source>
        <dbReference type="ARBA" id="ARBA00039894"/>
    </source>
</evidence>
<evidence type="ECO:0000259" key="21">
    <source>
        <dbReference type="PROSITE" id="PS50127"/>
    </source>
</evidence>
<feature type="region of interest" description="Disordered" evidence="19">
    <location>
        <begin position="955"/>
        <end position="986"/>
    </location>
</feature>
<evidence type="ECO:0000256" key="8">
    <source>
        <dbReference type="ARBA" id="ARBA00022741"/>
    </source>
</evidence>
<evidence type="ECO:0000256" key="19">
    <source>
        <dbReference type="SAM" id="MobiDB-lite"/>
    </source>
</evidence>
<keyword evidence="5" id="KW-0963">Cytoplasm</keyword>
<keyword evidence="23" id="KW-1185">Reference proteome</keyword>
<evidence type="ECO:0000256" key="15">
    <source>
        <dbReference type="ARBA" id="ARBA00041798"/>
    </source>
</evidence>
<sequence>MYHGYVGSSGHSFCHRKLGDIASEDNVVCIFQEDEILVWRDLNTGVSETSECSLKARCDGQCGMRFDPAPGIVVAPDEADLTKVHALITGPFDTPYEGGFFLFLIRFPPEYPLKPPRVKLMTTGNGTVRFNPNLYKNGKVCLSILGTWTGPEWTPAQSLWSVLVSIQSLMNDEPYYNEPGFRHEHSPGDSKRYNNIIQHETIRCAVCDVLEGRSWCPPDLLGVIQSSFEEYYDQYMEVCEKNAQLTGQPMNDPFGEQRGSFDFVTLSRRLKDIRAKLKKTSNAGGDAASSGPNLCDMSHHNTPSSISLGSRIQKPMEEFHRPLKRKVPCSSVLYRIFIVTRYKLKPENIILRCLASGNRKPAGVHSSVDNVKKREQMYEKTEVFVDVRYGYAARIRMHSFRILQIQRPFDFMNGQLTAEATSSQKPIGYNACSAHPYVNQSTIPNLHHPVILRFNLQVLLERTVQDTFPVVSLLSCANLLLNFVWCKPIAKLGEQINGHLISHRLGQSGSIPALVLPSGGMAARHRKGATAEQLRRRVHQRVRIRKVPPEFRRRPLTGLEEEQFRLAAAASTDLGGCPRSGYSQLNGHGSSYGASGDIGGLCYTPNYHLLDYGTGQFGSKTGEEHNDAFGQLHPFLSPYSAAAAAAAANSAAFHARLDNLCVDGKQKRGVLPKRATQIMKQWLFQHLVHPYPTEDEKRQIATQTNLTLLQVNNWFINARRRILQPMLDASNFVPLGNHCGNAGDGNTESSNLSMSDGLGSGDGHVINRKKKAATSRPSNNRFWPASLVAAAAIHPVAAGLASTASTTCNTSSCTPSSSSNMAAYSRDETNRLHGSTDAAEMKTKEAMNHPMSSKSLGSTMDLGTPTHPGRYSSPTSFQTIDRPKLEPDRPAWDYNSGPQFSRENQISFDPTKIRKHPANFVGNTEQPTRSSMRRVTIPEDDSMGYSCSSPARLQLGGVGDVPSSELDLSHRSYSSQDDPSMKDRRECDRLSLTSRDYAISNRVEAMESSYNQCESLRPLHGHQNKSDGIIDHAATYRASRNSGSGESNSPGTVKPNDTKPNVSLGLAHKPMKQHSGVTSATLEIVCPVSNAKVAESFTTNGRLSQFSEPGRTVYNSGDKELLNAGTTILRPQSSSAETELTTIQDFSGKIIPSISGNYPPTLLNHAQHYSQYLASNMIGLSCPLSSSDNPPTHTSLPAQYPTDQAPNNPLSNISQLHTFYTPSFSATSLLSPSSTIGRSDPVSSIFGGLTESWNSNNTPHFSSSQGDSHGGFLNCPLPPSWSSKFRRVAQSNLLNTETRGEQPQALAPTPSVPSHLMYSAQNSSDILSMTKPTRTSENGPTVYPQPHDFPFFSPQSEKDLSTSTDYFRFGGDRLDLNHPKMNSYPGQCDYQSDGLPPDFCSPHNLANPYLPTGHSIAP</sequence>
<reference key="2">
    <citation type="submission" date="2011-10" db="EMBL/GenBank/DDBJ databases">
        <title>The genome and transcriptome sequence of Clonorchis sinensis provide insights into the carcinogenic liver fluke.</title>
        <authorList>
            <person name="Wang X."/>
            <person name="Huang Y."/>
            <person name="Chen W."/>
            <person name="Liu H."/>
            <person name="Guo L."/>
            <person name="Chen Y."/>
            <person name="Luo F."/>
            <person name="Zhou W."/>
            <person name="Sun J."/>
            <person name="Mao Q."/>
            <person name="Liang P."/>
            <person name="Zhou C."/>
            <person name="Tian Y."/>
            <person name="Men J."/>
            <person name="Lv X."/>
            <person name="Huang L."/>
            <person name="Zhou J."/>
            <person name="Hu Y."/>
            <person name="Li R."/>
            <person name="Zhang F."/>
            <person name="Lei H."/>
            <person name="Li X."/>
            <person name="Hu X."/>
            <person name="Liang C."/>
            <person name="Xu J."/>
            <person name="Wu Z."/>
            <person name="Yu X."/>
        </authorList>
    </citation>
    <scope>NUCLEOTIDE SEQUENCE</scope>
    <source>
        <strain>Henan</strain>
    </source>
</reference>